<dbReference type="InterPro" id="IPR021818">
    <property type="entry name" value="SIPA1L_C"/>
</dbReference>
<keyword evidence="2" id="KW-0597">Phosphoprotein</keyword>
<keyword evidence="10" id="KW-1185">Reference proteome</keyword>
<dbReference type="EMBL" id="OX459943">
    <property type="protein sequence ID" value="CAI9177457.1"/>
    <property type="molecule type" value="Genomic_DNA"/>
</dbReference>
<dbReference type="Pfam" id="PF11881">
    <property type="entry name" value="SPAR_C"/>
    <property type="match status" value="1"/>
</dbReference>
<keyword evidence="1 4" id="KW-0343">GTPase activation</keyword>
<feature type="compositionally biased region" description="Basic and acidic residues" evidence="6">
    <location>
        <begin position="381"/>
        <end position="399"/>
    </location>
</feature>
<evidence type="ECO:0000256" key="2">
    <source>
        <dbReference type="ARBA" id="ARBA00022553"/>
    </source>
</evidence>
<accession>A0ABN8ZTZ2</accession>
<evidence type="ECO:0000313" key="9">
    <source>
        <dbReference type="EMBL" id="CAI9177457.1"/>
    </source>
</evidence>
<dbReference type="Proteomes" id="UP001176941">
    <property type="component" value="Chromosome 7"/>
</dbReference>
<dbReference type="PANTHER" id="PTHR15711:SF7">
    <property type="entry name" value="SIGNAL-INDUCED PROLIFERATION-ASSOCIATED 1-LIKE PROTEIN 2"/>
    <property type="match status" value="1"/>
</dbReference>
<keyword evidence="3 5" id="KW-0175">Coiled coil</keyword>
<organism evidence="9 10">
    <name type="scientific">Rangifer tarandus platyrhynchus</name>
    <name type="common">Svalbard reindeer</name>
    <dbReference type="NCBI Taxonomy" id="3082113"/>
    <lineage>
        <taxon>Eukaryota</taxon>
        <taxon>Metazoa</taxon>
        <taxon>Chordata</taxon>
        <taxon>Craniata</taxon>
        <taxon>Vertebrata</taxon>
        <taxon>Euteleostomi</taxon>
        <taxon>Mammalia</taxon>
        <taxon>Eutheria</taxon>
        <taxon>Laurasiatheria</taxon>
        <taxon>Artiodactyla</taxon>
        <taxon>Ruminantia</taxon>
        <taxon>Pecora</taxon>
        <taxon>Cervidae</taxon>
        <taxon>Odocoileinae</taxon>
        <taxon>Rangifer</taxon>
    </lineage>
</organism>
<gene>
    <name evidence="9" type="ORF">MRATA1EN1_LOCUS26419</name>
</gene>
<feature type="domain" description="PDZ" evidence="8">
    <location>
        <begin position="948"/>
        <end position="1024"/>
    </location>
</feature>
<dbReference type="Gene3D" id="6.10.140.210">
    <property type="match status" value="1"/>
</dbReference>
<dbReference type="PROSITE" id="PS50106">
    <property type="entry name" value="PDZ"/>
    <property type="match status" value="1"/>
</dbReference>
<name>A0ABN8ZTZ2_RANTA</name>
<dbReference type="SUPFAM" id="SSF111347">
    <property type="entry name" value="Rap/Ran-GAP"/>
    <property type="match status" value="1"/>
</dbReference>
<dbReference type="PANTHER" id="PTHR15711">
    <property type="entry name" value="RAP GTPASE-ACTIVATING PROTEIN"/>
    <property type="match status" value="1"/>
</dbReference>
<dbReference type="CDD" id="cd06745">
    <property type="entry name" value="PDZ_SIPA1-like"/>
    <property type="match status" value="1"/>
</dbReference>
<dbReference type="InterPro" id="IPR001478">
    <property type="entry name" value="PDZ"/>
</dbReference>
<reference evidence="9" key="1">
    <citation type="submission" date="2023-04" db="EMBL/GenBank/DDBJ databases">
        <authorList>
            <consortium name="ELIXIR-Norway"/>
        </authorList>
    </citation>
    <scope>NUCLEOTIDE SEQUENCE [LARGE SCALE GENOMIC DNA]</scope>
</reference>
<dbReference type="Pfam" id="PF02145">
    <property type="entry name" value="Rap_GAP"/>
    <property type="match status" value="1"/>
</dbReference>
<dbReference type="Gene3D" id="3.40.50.11210">
    <property type="entry name" value="Rap/Ran-GAP"/>
    <property type="match status" value="1"/>
</dbReference>
<protein>
    <recommendedName>
        <fullName evidence="11">Signal-induced proliferation-associated 1 like 2</fullName>
    </recommendedName>
</protein>
<evidence type="ECO:0000256" key="5">
    <source>
        <dbReference type="SAM" id="Coils"/>
    </source>
</evidence>
<evidence type="ECO:0000313" key="10">
    <source>
        <dbReference type="Proteomes" id="UP001176941"/>
    </source>
</evidence>
<feature type="compositionally biased region" description="Basic and acidic residues" evidence="6">
    <location>
        <begin position="1192"/>
        <end position="1215"/>
    </location>
</feature>
<feature type="coiled-coil region" evidence="5">
    <location>
        <begin position="1655"/>
        <end position="1703"/>
    </location>
</feature>
<sequence>MSDPRQSQEEKHKLARASSKFKDPPRIMQSDDYFARKFKAINGNMGPTTSLTASSSNESGGPANGTPAVPKMGVRARVSEWPPKKDCSKELTCKTLWESQSQTSYESVTSIIHNGQNDGSDGQQEEPLDLDFVEAKYTFGDIFVHSPQRGLHPIRQRSNSDVTISDIDAEDVLDQNAVNPNTGAALHREYGSTSSIDRQGLSGENFFAMLRGYRLENYDHKAMAPFGFPEFFPCDPAISPSLHAAAQISRGEFVRISGLDYMDSALLLGRDRDKPFKRRLKSESVETSLFRKLRAVKSEHETFKFTCELEDGRLERGVRPWNCQRCFAHYDVQSILFNINEAMATRANVGRRKNITTGASAASQTQMPAGPPGSCDSPLGSKEDLNSKENLDADEGDGKSNDLVLSCPYFRNETGGEGDRRIALSRASSSSFSSGESCSFESSLSSHCTNAGVSVLEVPRENQPIHREKVKRYVIEHIDLGAYYYRKFFYGKEHQNYFGIDENLGPVAVSIRREKVEDPKEKEGSQFNYRVVFRTSELTTLRGAILEDAIPSTARHGTARGLPLKEVLEYVIPELSIQCLRQASSSPKVSEQLLKLDEQGLSFQHKIGILYCKAGQSTEEEMYNNETAGPAFEEFLDLLGQRVRLKGFSKYRAQLDNKTDSTGTHSLYTTYKDYELMFHVCTMLPHTPNNRQQLLRKRHIGNDIVTIVFQEPGALPFTPKSIRSHFQHVFVIVKVHNPCTENVCYSVGVSRSKDVPPFGPPIPKGVTFPKSAVFRDFLLAKVINAENAAHKSEKFRAMATRTRQEYLKDLAENFVTTATVETSAKFSFITLGAKKKEKVKPRKDAHLFSVGAIMWHVVARDFGQSADIECLLGVSNEFIMLIEKDSRNVVFNCSCRDVIGWTSGLMSIKVFYERGECILLSSVDSCAEDIREIVQRLGIVTRGCETVEMTLRRNGLGQLGFHVNFEGIVADVEPFGFAWKAGLRQGSRLVEICKVAVATLTHEQMIDLLRTSVTVKVVIIQPHDDGSPRRGCSELCRIPMVEYKLNSEGAPCEYKTPFRRNTTWHRVPTPALQPLPRVSPVPGTPDRLQCQPLLPQGQAAIPRSTSFDRKLPDGTRSSPSNQSSSSDPGPGSSGPWRPQAGYDGCQSPLLLQHQGSGPLECDGAREREDTVEASRHPETKWHGPPSKVLSSYKERGLQKDGGCKDSPNKLSHIGDKSCSSHSSSNTLSSNTSSNSDDKHFGSGDLMDPELLGLTYIKGASTDSGIDTAPCMPAAVLGPVHLAGSRSLVHGRAEQWADSDIPGPDDEQAKMYAVHGYAPGISTSGAADGSLGDLSEISSHSSGSHHSGSPSAHCSKSSGSLDTSKVYIVTHGSGQQPPGSMSKPYHRQGAVNKYIIGWKKSEDSPPPEEPEVAECQGLYGEMDLLSSAAQQQAVVGDAVSETQHVLSKEDFLKLMLPDSPSVEEGRRKFSFYGNLSPRRALYRTLSDESICSHRRGSSFGSSRSSILDQALPNDILFSTTPPYHSTLPPRTQPVPSMGSLRNEFWFSDGSLSDKSKCADPGLMPLPDTATGLDWTHLVDAARAFEGLDSDEELGLLCHHTSYLDQRVASFCTLTDMHPEQDLEGAQELPLCVDPGSSKDFMDPAGERSPSTLTGKVNQLELILRQLQTDLRKEKQDKAVLQAEVQHLRQDNLRLQEESQTAAAQLRKFTEWFFNTIDKKP</sequence>
<feature type="compositionally biased region" description="Pro residues" evidence="6">
    <location>
        <begin position="1071"/>
        <end position="1083"/>
    </location>
</feature>
<feature type="region of interest" description="Disordered" evidence="6">
    <location>
        <begin position="359"/>
        <end position="399"/>
    </location>
</feature>
<feature type="domain" description="Rap-GAP" evidence="7">
    <location>
        <begin position="593"/>
        <end position="810"/>
    </location>
</feature>
<dbReference type="Pfam" id="PF00595">
    <property type="entry name" value="PDZ"/>
    <property type="match status" value="1"/>
</dbReference>
<evidence type="ECO:0000256" key="1">
    <source>
        <dbReference type="ARBA" id="ARBA00022468"/>
    </source>
</evidence>
<dbReference type="PROSITE" id="PS50085">
    <property type="entry name" value="RAPGAP"/>
    <property type="match status" value="1"/>
</dbReference>
<feature type="compositionally biased region" description="Low complexity" evidence="6">
    <location>
        <begin position="1329"/>
        <end position="1354"/>
    </location>
</feature>
<dbReference type="Gene3D" id="2.30.42.10">
    <property type="match status" value="1"/>
</dbReference>
<dbReference type="Pfam" id="PF21022">
    <property type="entry name" value="Rap-GAP_dimer"/>
    <property type="match status" value="1"/>
</dbReference>
<evidence type="ECO:0000259" key="7">
    <source>
        <dbReference type="PROSITE" id="PS50085"/>
    </source>
</evidence>
<dbReference type="InterPro" id="IPR035974">
    <property type="entry name" value="Rap/Ran-GAP_sf"/>
</dbReference>
<dbReference type="InterPro" id="IPR050989">
    <property type="entry name" value="Rap1_Ran_GAP"/>
</dbReference>
<feature type="compositionally biased region" description="Polar residues" evidence="6">
    <location>
        <begin position="45"/>
        <end position="59"/>
    </location>
</feature>
<feature type="compositionally biased region" description="Low complexity" evidence="6">
    <location>
        <begin position="1117"/>
        <end position="1135"/>
    </location>
</feature>
<evidence type="ECO:0000256" key="6">
    <source>
        <dbReference type="SAM" id="MobiDB-lite"/>
    </source>
</evidence>
<dbReference type="SMART" id="SM00228">
    <property type="entry name" value="PDZ"/>
    <property type="match status" value="1"/>
</dbReference>
<feature type="compositionally biased region" description="Low complexity" evidence="6">
    <location>
        <begin position="1217"/>
        <end position="1234"/>
    </location>
</feature>
<feature type="compositionally biased region" description="Basic and acidic residues" evidence="6">
    <location>
        <begin position="1"/>
        <end position="12"/>
    </location>
</feature>
<evidence type="ECO:0000256" key="4">
    <source>
        <dbReference type="PROSITE-ProRule" id="PRU00165"/>
    </source>
</evidence>
<evidence type="ECO:0008006" key="11">
    <source>
        <dbReference type="Google" id="ProtNLM"/>
    </source>
</evidence>
<feature type="region of interest" description="Disordered" evidence="6">
    <location>
        <begin position="1"/>
        <end position="28"/>
    </location>
</feature>
<dbReference type="InterPro" id="IPR000331">
    <property type="entry name" value="Rap/Ran_GAP_dom"/>
</dbReference>
<feature type="region of interest" description="Disordered" evidence="6">
    <location>
        <begin position="1327"/>
        <end position="1358"/>
    </location>
</feature>
<evidence type="ECO:0000259" key="8">
    <source>
        <dbReference type="PROSITE" id="PS50106"/>
    </source>
</evidence>
<evidence type="ECO:0000256" key="3">
    <source>
        <dbReference type="ARBA" id="ARBA00023054"/>
    </source>
</evidence>
<dbReference type="InterPro" id="IPR036034">
    <property type="entry name" value="PDZ_sf"/>
</dbReference>
<dbReference type="SUPFAM" id="SSF50156">
    <property type="entry name" value="PDZ domain-like"/>
    <property type="match status" value="1"/>
</dbReference>
<feature type="region of interest" description="Disordered" evidence="6">
    <location>
        <begin position="43"/>
        <end position="71"/>
    </location>
</feature>
<feature type="region of interest" description="Disordered" evidence="6">
    <location>
        <begin position="1065"/>
        <end position="1243"/>
    </location>
</feature>
<proteinExistence type="predicted"/>
<feature type="compositionally biased region" description="Basic and acidic residues" evidence="6">
    <location>
        <begin position="1162"/>
        <end position="1181"/>
    </location>
</feature>